<dbReference type="GO" id="GO:0016705">
    <property type="term" value="F:oxidoreductase activity, acting on paired donors, with incorporation or reduction of molecular oxygen"/>
    <property type="evidence" value="ECO:0007669"/>
    <property type="project" value="InterPro"/>
</dbReference>
<evidence type="ECO:0000313" key="7">
    <source>
        <dbReference type="EMBL" id="EEU45325.1"/>
    </source>
</evidence>
<dbReference type="InterPro" id="IPR017972">
    <property type="entry name" value="Cyt_P450_CS"/>
</dbReference>
<protein>
    <recommendedName>
        <fullName evidence="9">Cytochrome P450</fullName>
    </recommendedName>
</protein>
<dbReference type="PROSITE" id="PS00086">
    <property type="entry name" value="CYTOCHROME_P450"/>
    <property type="match status" value="1"/>
</dbReference>
<evidence type="ECO:0000256" key="1">
    <source>
        <dbReference type="ARBA" id="ARBA00001971"/>
    </source>
</evidence>
<dbReference type="EMBL" id="GG698899">
    <property type="protein sequence ID" value="EEU45325.1"/>
    <property type="molecule type" value="Genomic_DNA"/>
</dbReference>
<dbReference type="KEGG" id="nhe:NECHADRAFT_93933"/>
<dbReference type="SUPFAM" id="SSF48264">
    <property type="entry name" value="Cytochrome P450"/>
    <property type="match status" value="1"/>
</dbReference>
<dbReference type="OMA" id="FTTCITN"/>
<comment type="cofactor">
    <cofactor evidence="1 5">
        <name>heme</name>
        <dbReference type="ChEBI" id="CHEBI:30413"/>
    </cofactor>
</comment>
<dbReference type="RefSeq" id="XP_003051038.1">
    <property type="nucleotide sequence ID" value="XM_003050992.1"/>
</dbReference>
<dbReference type="FunFam" id="1.10.630.10:FF:000050">
    <property type="entry name" value="Cytochrome P450 monooxygenase"/>
    <property type="match status" value="1"/>
</dbReference>
<keyword evidence="3 5" id="KW-0479">Metal-binding</keyword>
<dbReference type="CDD" id="cd11060">
    <property type="entry name" value="CYP57A1-like"/>
    <property type="match status" value="1"/>
</dbReference>
<dbReference type="PRINTS" id="PR00463">
    <property type="entry name" value="EP450I"/>
</dbReference>
<evidence type="ECO:0000256" key="4">
    <source>
        <dbReference type="ARBA" id="ARBA00023004"/>
    </source>
</evidence>
<keyword evidence="2 5" id="KW-0349">Heme</keyword>
<dbReference type="GeneID" id="9666357"/>
<dbReference type="VEuPathDB" id="FungiDB:NECHADRAFT_93933"/>
<comment type="similarity">
    <text evidence="6">Belongs to the cytochrome P450 family.</text>
</comment>
<evidence type="ECO:0000256" key="2">
    <source>
        <dbReference type="ARBA" id="ARBA00022617"/>
    </source>
</evidence>
<reference evidence="7 8" key="1">
    <citation type="journal article" date="2009" name="PLoS Genet.">
        <title>The genome of Nectria haematococca: contribution of supernumerary chromosomes to gene expansion.</title>
        <authorList>
            <person name="Coleman J.J."/>
            <person name="Rounsley S.D."/>
            <person name="Rodriguez-Carres M."/>
            <person name="Kuo A."/>
            <person name="Wasmann C.C."/>
            <person name="Grimwood J."/>
            <person name="Schmutz J."/>
            <person name="Taga M."/>
            <person name="White G.J."/>
            <person name="Zhou S."/>
            <person name="Schwartz D.C."/>
            <person name="Freitag M."/>
            <person name="Ma L.J."/>
            <person name="Danchin E.G."/>
            <person name="Henrissat B."/>
            <person name="Coutinho P.M."/>
            <person name="Nelson D.R."/>
            <person name="Straney D."/>
            <person name="Napoli C.A."/>
            <person name="Barker B.M."/>
            <person name="Gribskov M."/>
            <person name="Rep M."/>
            <person name="Kroken S."/>
            <person name="Molnar I."/>
            <person name="Rensing C."/>
            <person name="Kennell J.C."/>
            <person name="Zamora J."/>
            <person name="Farman M.L."/>
            <person name="Selker E.U."/>
            <person name="Salamov A."/>
            <person name="Shapiro H."/>
            <person name="Pangilinan J."/>
            <person name="Lindquist E."/>
            <person name="Lamers C."/>
            <person name="Grigoriev I.V."/>
            <person name="Geiser D.M."/>
            <person name="Covert S.F."/>
            <person name="Temporini E."/>
            <person name="Vanetten H.D."/>
        </authorList>
    </citation>
    <scope>NUCLEOTIDE SEQUENCE [LARGE SCALE GENOMIC DNA]</scope>
    <source>
        <strain evidence="8">ATCC MYA-4622 / CBS 123669 / FGSC 9596 / NRRL 45880 / 77-13-4</strain>
    </source>
</reference>
<dbReference type="GO" id="GO:0005506">
    <property type="term" value="F:iron ion binding"/>
    <property type="evidence" value="ECO:0007669"/>
    <property type="project" value="InterPro"/>
</dbReference>
<evidence type="ECO:0000313" key="8">
    <source>
        <dbReference type="Proteomes" id="UP000005206"/>
    </source>
</evidence>
<sequence>MAARFSRYWYMKRVSEGNFHKLNIQLHRQHGPIVRIAPNQFSIDDPEATKIIYGLAKGFVKSAWYKASGDPFASHTDLFTDLNPTRHASNRRLVANLYSATSLRNMEGDVDECIDMLVTRLDQLAESRQAFDLQFWMQSYAFDVIGQITLGKRFGILDEGADKDDIFGNLHEYLKYCAVIGVYDELHRFLFWLMTKFPTKGLTGIGTFTVEQIEMSRNRRKNDPDSKTRMDFLSRTMGLHENNPAKFPLPAVQSTCLVNIGAGSDTTSISLCSILYNLITHPDALQKLRDEIDQKLEELGDTTRIPFKDTQAMPYLQACIKEALRLHPATGLPLARVVPQGGATISGTFFPQGTVVGINTWVAHRNPQVFGEDVEAFRPERWLDSDKQRVSEMDSCWMPFGAGSRTCIGKNISLLEMNKLVPVLVREFDFVACDPSKGTHEDYWLVKQRNMMCMTPQSWKAISGFALNIRPICRNCSMLVGIQLSMSVSTSALNRLVYDARACCTIRCGNHIRLPQLKRSSSESLREKPSI</sequence>
<keyword evidence="6" id="KW-0560">Oxidoreductase</keyword>
<name>C7YSZ9_FUSV7</name>
<dbReference type="Gene3D" id="1.10.630.10">
    <property type="entry name" value="Cytochrome P450"/>
    <property type="match status" value="1"/>
</dbReference>
<dbReference type="Proteomes" id="UP000005206">
    <property type="component" value="Chromosome 5"/>
</dbReference>
<dbReference type="InParanoid" id="C7YSZ9"/>
<dbReference type="Pfam" id="PF00067">
    <property type="entry name" value="p450"/>
    <property type="match status" value="1"/>
</dbReference>
<keyword evidence="6" id="KW-0503">Monooxygenase</keyword>
<dbReference type="AlphaFoldDB" id="C7YSZ9"/>
<dbReference type="GO" id="GO:0020037">
    <property type="term" value="F:heme binding"/>
    <property type="evidence" value="ECO:0007669"/>
    <property type="project" value="InterPro"/>
</dbReference>
<keyword evidence="4 5" id="KW-0408">Iron</keyword>
<evidence type="ECO:0000256" key="6">
    <source>
        <dbReference type="RuleBase" id="RU000461"/>
    </source>
</evidence>
<organism evidence="7 8">
    <name type="scientific">Fusarium vanettenii (strain ATCC MYA-4622 / CBS 123669 / FGSC 9596 / NRRL 45880 / 77-13-4)</name>
    <name type="common">Fusarium solani subsp. pisi</name>
    <dbReference type="NCBI Taxonomy" id="660122"/>
    <lineage>
        <taxon>Eukaryota</taxon>
        <taxon>Fungi</taxon>
        <taxon>Dikarya</taxon>
        <taxon>Ascomycota</taxon>
        <taxon>Pezizomycotina</taxon>
        <taxon>Sordariomycetes</taxon>
        <taxon>Hypocreomycetidae</taxon>
        <taxon>Hypocreales</taxon>
        <taxon>Nectriaceae</taxon>
        <taxon>Fusarium</taxon>
        <taxon>Fusarium solani species complex</taxon>
        <taxon>Fusarium vanettenii</taxon>
    </lineage>
</organism>
<dbReference type="InterPro" id="IPR036396">
    <property type="entry name" value="Cyt_P450_sf"/>
</dbReference>
<evidence type="ECO:0008006" key="9">
    <source>
        <dbReference type="Google" id="ProtNLM"/>
    </source>
</evidence>
<keyword evidence="8" id="KW-1185">Reference proteome</keyword>
<feature type="binding site" description="axial binding residue" evidence="5">
    <location>
        <position position="407"/>
    </location>
    <ligand>
        <name>heme</name>
        <dbReference type="ChEBI" id="CHEBI:30413"/>
    </ligand>
    <ligandPart>
        <name>Fe</name>
        <dbReference type="ChEBI" id="CHEBI:18248"/>
    </ligandPart>
</feature>
<dbReference type="InterPro" id="IPR002401">
    <property type="entry name" value="Cyt_P450_E_grp-I"/>
</dbReference>
<evidence type="ECO:0000256" key="3">
    <source>
        <dbReference type="ARBA" id="ARBA00022723"/>
    </source>
</evidence>
<dbReference type="InterPro" id="IPR050121">
    <property type="entry name" value="Cytochrome_P450_monoxygenase"/>
</dbReference>
<gene>
    <name evidence="7" type="ORF">NECHADRAFT_93933</name>
</gene>
<evidence type="ECO:0000256" key="5">
    <source>
        <dbReference type="PIRSR" id="PIRSR602401-1"/>
    </source>
</evidence>
<dbReference type="PRINTS" id="PR00385">
    <property type="entry name" value="P450"/>
</dbReference>
<dbReference type="GO" id="GO:0004497">
    <property type="term" value="F:monooxygenase activity"/>
    <property type="evidence" value="ECO:0007669"/>
    <property type="project" value="UniProtKB-KW"/>
</dbReference>
<accession>C7YSZ9</accession>
<dbReference type="HOGENOM" id="CLU_001570_14_0_1"/>
<dbReference type="OrthoDB" id="3934656at2759"/>
<dbReference type="PANTHER" id="PTHR24305">
    <property type="entry name" value="CYTOCHROME P450"/>
    <property type="match status" value="1"/>
</dbReference>
<dbReference type="eggNOG" id="KOG0158">
    <property type="taxonomic scope" value="Eukaryota"/>
</dbReference>
<dbReference type="PANTHER" id="PTHR24305:SF190">
    <property type="entry name" value="P450, PUTATIVE (EUROFUNG)-RELATED"/>
    <property type="match status" value="1"/>
</dbReference>
<proteinExistence type="inferred from homology"/>
<dbReference type="InterPro" id="IPR001128">
    <property type="entry name" value="Cyt_P450"/>
</dbReference>